<evidence type="ECO:0000313" key="1">
    <source>
        <dbReference type="EMBL" id="CAI0445871.1"/>
    </source>
</evidence>
<protein>
    <submittedName>
        <fullName evidence="1">Uncharacterized protein</fullName>
    </submittedName>
</protein>
<keyword evidence="2" id="KW-1185">Reference proteome</keyword>
<dbReference type="EMBL" id="CAMGYJ010000007">
    <property type="protein sequence ID" value="CAI0445871.1"/>
    <property type="molecule type" value="Genomic_DNA"/>
</dbReference>
<name>A0AAV0MIT9_9ROSI</name>
<reference evidence="1" key="1">
    <citation type="submission" date="2022-08" db="EMBL/GenBank/DDBJ databases">
        <authorList>
            <person name="Gutierrez-Valencia J."/>
        </authorList>
    </citation>
    <scope>NUCLEOTIDE SEQUENCE</scope>
</reference>
<evidence type="ECO:0000313" key="2">
    <source>
        <dbReference type="Proteomes" id="UP001154282"/>
    </source>
</evidence>
<organism evidence="1 2">
    <name type="scientific">Linum tenue</name>
    <dbReference type="NCBI Taxonomy" id="586396"/>
    <lineage>
        <taxon>Eukaryota</taxon>
        <taxon>Viridiplantae</taxon>
        <taxon>Streptophyta</taxon>
        <taxon>Embryophyta</taxon>
        <taxon>Tracheophyta</taxon>
        <taxon>Spermatophyta</taxon>
        <taxon>Magnoliopsida</taxon>
        <taxon>eudicotyledons</taxon>
        <taxon>Gunneridae</taxon>
        <taxon>Pentapetalae</taxon>
        <taxon>rosids</taxon>
        <taxon>fabids</taxon>
        <taxon>Malpighiales</taxon>
        <taxon>Linaceae</taxon>
        <taxon>Linum</taxon>
    </lineage>
</organism>
<feature type="non-terminal residue" evidence="1">
    <location>
        <position position="147"/>
    </location>
</feature>
<gene>
    <name evidence="1" type="ORF">LITE_LOCUS28771</name>
</gene>
<sequence length="147" mass="16119">MASTFISDKNAPFLGFLFNSNLKTVAVTTPILQGSLCPDDLDLHMGDRETQHAKEKARLMCANSLFVTNEMVEDPEMIETEPTVEEPVKPASLPQTEIPPLAWGAGAGAKNFFSDVIAEEAWYIAESNSKDVVEAMKIDNLDDEVSQ</sequence>
<dbReference type="AlphaFoldDB" id="A0AAV0MIT9"/>
<proteinExistence type="predicted"/>
<dbReference type="Proteomes" id="UP001154282">
    <property type="component" value="Unassembled WGS sequence"/>
</dbReference>
<accession>A0AAV0MIT9</accession>
<comment type="caution">
    <text evidence="1">The sequence shown here is derived from an EMBL/GenBank/DDBJ whole genome shotgun (WGS) entry which is preliminary data.</text>
</comment>